<feature type="transmembrane region" description="Helical" evidence="5">
    <location>
        <begin position="42"/>
        <end position="61"/>
    </location>
</feature>
<dbReference type="AlphaFoldDB" id="A0A1G9WNR0"/>
<feature type="transmembrane region" description="Helical" evidence="5">
    <location>
        <begin position="254"/>
        <end position="270"/>
    </location>
</feature>
<dbReference type="GO" id="GO:0022857">
    <property type="term" value="F:transmembrane transporter activity"/>
    <property type="evidence" value="ECO:0007669"/>
    <property type="project" value="InterPro"/>
</dbReference>
<feature type="transmembrane region" description="Helical" evidence="5">
    <location>
        <begin position="201"/>
        <end position="224"/>
    </location>
</feature>
<proteinExistence type="predicted"/>
<comment type="subcellular location">
    <subcellularLocation>
        <location evidence="1">Membrane</location>
        <topology evidence="1">Multi-pass membrane protein</topology>
    </subcellularLocation>
</comment>
<feature type="transmembrane region" description="Helical" evidence="5">
    <location>
        <begin position="428"/>
        <end position="449"/>
    </location>
</feature>
<keyword evidence="3 5" id="KW-1133">Transmembrane helix</keyword>
<keyword evidence="2 5" id="KW-0812">Transmembrane</keyword>
<dbReference type="EMBL" id="FNIG01000001">
    <property type="protein sequence ID" value="SDM85831.1"/>
    <property type="molecule type" value="Genomic_DNA"/>
</dbReference>
<dbReference type="InterPro" id="IPR001898">
    <property type="entry name" value="SLC13A/DASS"/>
</dbReference>
<protein>
    <submittedName>
        <fullName evidence="6">Di-and tricarboxylate transporter</fullName>
    </submittedName>
</protein>
<evidence type="ECO:0000313" key="6">
    <source>
        <dbReference type="EMBL" id="SDM85831.1"/>
    </source>
</evidence>
<feature type="transmembrane region" description="Helical" evidence="5">
    <location>
        <begin position="276"/>
        <end position="298"/>
    </location>
</feature>
<organism evidence="6 7">
    <name type="scientific">Tenuibacillus multivorans</name>
    <dbReference type="NCBI Taxonomy" id="237069"/>
    <lineage>
        <taxon>Bacteria</taxon>
        <taxon>Bacillati</taxon>
        <taxon>Bacillota</taxon>
        <taxon>Bacilli</taxon>
        <taxon>Bacillales</taxon>
        <taxon>Bacillaceae</taxon>
        <taxon>Tenuibacillus</taxon>
    </lineage>
</organism>
<dbReference type="PANTHER" id="PTHR43652:SF2">
    <property type="entry name" value="BASIC AMINO ACID ANTIPORTER YFCC-RELATED"/>
    <property type="match status" value="1"/>
</dbReference>
<sequence>MTGLIFWIGQSNWLELFSAQQQMTLLVLIVAIYLWTASPIPAGPASFLVLALMIGLGIVESSEMAFRGFLTEALYFILLLSLISQVLVKIGFDRTVAEWFQRVSRGRIKRLIVGLPLLLLLMPIILPSAMARYKILYPLISKINDLYGYSHQSLFKKFGLYVISFFNQKATLIIFTGGGFSVIAYQLMVEYGVGQLRWIEWFTLMAPPLWLAMLLSAAVVWVYLKWRTVEPVANVQHSEGKDVEADIEAKHHQYWLAVIAFGVMILTWILTDPSVFPIILPPMLLVVFYALPQVGLVNNQLIRSFDWESFLLLGTSFSLGMLMADNGTAQVIAEALVEFLPGHDQRVLIVISLVCFIWMMRFMFTNSSSAIAVVFPIFISYAELVNISPIALSLLVIMVIGGTLIIPIHSPSTFYASQEGIISRKEQFVIGFISSLIVSIVAVLAVFLYW</sequence>
<dbReference type="Pfam" id="PF00939">
    <property type="entry name" value="Na_sulph_symp"/>
    <property type="match status" value="1"/>
</dbReference>
<accession>A0A1G9WNR0</accession>
<feature type="transmembrane region" description="Helical" evidence="5">
    <location>
        <begin position="73"/>
        <end position="92"/>
    </location>
</feature>
<evidence type="ECO:0000256" key="5">
    <source>
        <dbReference type="SAM" id="Phobius"/>
    </source>
</evidence>
<evidence type="ECO:0000313" key="7">
    <source>
        <dbReference type="Proteomes" id="UP000199334"/>
    </source>
</evidence>
<dbReference type="PANTHER" id="PTHR43652">
    <property type="entry name" value="BASIC AMINO ACID ANTIPORTER YFCC-RELATED"/>
    <property type="match status" value="1"/>
</dbReference>
<feature type="transmembrane region" description="Helical" evidence="5">
    <location>
        <begin position="12"/>
        <end position="36"/>
    </location>
</feature>
<dbReference type="InterPro" id="IPR051679">
    <property type="entry name" value="DASS-Related_Transporters"/>
</dbReference>
<evidence type="ECO:0000256" key="4">
    <source>
        <dbReference type="ARBA" id="ARBA00023136"/>
    </source>
</evidence>
<evidence type="ECO:0000256" key="1">
    <source>
        <dbReference type="ARBA" id="ARBA00004141"/>
    </source>
</evidence>
<reference evidence="6 7" key="1">
    <citation type="submission" date="2016-10" db="EMBL/GenBank/DDBJ databases">
        <authorList>
            <person name="de Groot N.N."/>
        </authorList>
    </citation>
    <scope>NUCLEOTIDE SEQUENCE [LARGE SCALE GENOMIC DNA]</scope>
    <source>
        <strain evidence="6 7">CGMCC 1.3442</strain>
    </source>
</reference>
<name>A0A1G9WNR0_9BACI</name>
<dbReference type="GO" id="GO:0005886">
    <property type="term" value="C:plasma membrane"/>
    <property type="evidence" value="ECO:0007669"/>
    <property type="project" value="TreeGrafter"/>
</dbReference>
<feature type="transmembrane region" description="Helical" evidence="5">
    <location>
        <begin position="170"/>
        <end position="189"/>
    </location>
</feature>
<feature type="transmembrane region" description="Helical" evidence="5">
    <location>
        <begin position="384"/>
        <end position="408"/>
    </location>
</feature>
<feature type="transmembrane region" description="Helical" evidence="5">
    <location>
        <begin position="345"/>
        <end position="364"/>
    </location>
</feature>
<keyword evidence="4 5" id="KW-0472">Membrane</keyword>
<dbReference type="Proteomes" id="UP000199334">
    <property type="component" value="Unassembled WGS sequence"/>
</dbReference>
<gene>
    <name evidence="6" type="ORF">SAMN05216498_0814</name>
</gene>
<evidence type="ECO:0000256" key="3">
    <source>
        <dbReference type="ARBA" id="ARBA00022989"/>
    </source>
</evidence>
<keyword evidence="7" id="KW-1185">Reference proteome</keyword>
<dbReference type="STRING" id="237069.SAMN05216498_0814"/>
<feature type="transmembrane region" description="Helical" evidence="5">
    <location>
        <begin position="112"/>
        <end position="133"/>
    </location>
</feature>
<feature type="transmembrane region" description="Helical" evidence="5">
    <location>
        <begin position="310"/>
        <end position="333"/>
    </location>
</feature>
<evidence type="ECO:0000256" key="2">
    <source>
        <dbReference type="ARBA" id="ARBA00022692"/>
    </source>
</evidence>